<gene>
    <name evidence="5" type="ORF">AQI95_24105</name>
</gene>
<name>A0A101P2B2_9ACTN</name>
<dbReference type="AlphaFoldDB" id="A0A101P2B2"/>
<dbReference type="STRING" id="67386.AQI95_24105"/>
<keyword evidence="3" id="KW-0804">Transcription</keyword>
<evidence type="ECO:0000313" key="6">
    <source>
        <dbReference type="Proteomes" id="UP000053127"/>
    </source>
</evidence>
<dbReference type="InterPro" id="IPR053142">
    <property type="entry name" value="PchR_regulatory_protein"/>
</dbReference>
<evidence type="ECO:0000256" key="1">
    <source>
        <dbReference type="ARBA" id="ARBA00023015"/>
    </source>
</evidence>
<dbReference type="EMBL" id="LMWN01000033">
    <property type="protein sequence ID" value="KUN03631.1"/>
    <property type="molecule type" value="Genomic_DNA"/>
</dbReference>
<evidence type="ECO:0000259" key="4">
    <source>
        <dbReference type="PROSITE" id="PS01124"/>
    </source>
</evidence>
<dbReference type="Proteomes" id="UP000053127">
    <property type="component" value="Unassembled WGS sequence"/>
</dbReference>
<dbReference type="PANTHER" id="PTHR47893:SF1">
    <property type="entry name" value="REGULATORY PROTEIN PCHR"/>
    <property type="match status" value="1"/>
</dbReference>
<dbReference type="SMART" id="SM00342">
    <property type="entry name" value="HTH_ARAC"/>
    <property type="match status" value="1"/>
</dbReference>
<comment type="caution">
    <text evidence="5">The sequence shown here is derived from an EMBL/GenBank/DDBJ whole genome shotgun (WGS) entry which is preliminary data.</text>
</comment>
<dbReference type="GO" id="GO:0003700">
    <property type="term" value="F:DNA-binding transcription factor activity"/>
    <property type="evidence" value="ECO:0007669"/>
    <property type="project" value="InterPro"/>
</dbReference>
<dbReference type="InterPro" id="IPR020449">
    <property type="entry name" value="Tscrpt_reg_AraC-type_HTH"/>
</dbReference>
<dbReference type="Gene3D" id="1.10.10.60">
    <property type="entry name" value="Homeodomain-like"/>
    <property type="match status" value="1"/>
</dbReference>
<keyword evidence="6" id="KW-1185">Reference proteome</keyword>
<proteinExistence type="predicted"/>
<evidence type="ECO:0000313" key="5">
    <source>
        <dbReference type="EMBL" id="KUN03631.1"/>
    </source>
</evidence>
<accession>A0A101P2B2</accession>
<dbReference type="PRINTS" id="PR00032">
    <property type="entry name" value="HTHARAC"/>
</dbReference>
<keyword evidence="2" id="KW-0238">DNA-binding</keyword>
<organism evidence="5 6">
    <name type="scientific">Streptomyces yokosukanensis</name>
    <dbReference type="NCBI Taxonomy" id="67386"/>
    <lineage>
        <taxon>Bacteria</taxon>
        <taxon>Bacillati</taxon>
        <taxon>Actinomycetota</taxon>
        <taxon>Actinomycetes</taxon>
        <taxon>Kitasatosporales</taxon>
        <taxon>Streptomycetaceae</taxon>
        <taxon>Streptomyces</taxon>
    </lineage>
</organism>
<keyword evidence="1" id="KW-0805">Transcription regulation</keyword>
<dbReference type="SUPFAM" id="SSF46689">
    <property type="entry name" value="Homeodomain-like"/>
    <property type="match status" value="1"/>
</dbReference>
<dbReference type="InterPro" id="IPR018060">
    <property type="entry name" value="HTH_AraC"/>
</dbReference>
<feature type="domain" description="HTH araC/xylS-type" evidence="4">
    <location>
        <begin position="55"/>
        <end position="155"/>
    </location>
</feature>
<dbReference type="Pfam" id="PF12833">
    <property type="entry name" value="HTH_18"/>
    <property type="match status" value="1"/>
</dbReference>
<evidence type="ECO:0000256" key="3">
    <source>
        <dbReference type="ARBA" id="ARBA00023163"/>
    </source>
</evidence>
<dbReference type="InterPro" id="IPR009057">
    <property type="entry name" value="Homeodomain-like_sf"/>
</dbReference>
<evidence type="ECO:0000256" key="2">
    <source>
        <dbReference type="ARBA" id="ARBA00023125"/>
    </source>
</evidence>
<dbReference type="InterPro" id="IPR018062">
    <property type="entry name" value="HTH_AraC-typ_CS"/>
</dbReference>
<protein>
    <submittedName>
        <fullName evidence="5">Transcriptional regulator</fullName>
    </submittedName>
</protein>
<dbReference type="GO" id="GO:0043565">
    <property type="term" value="F:sequence-specific DNA binding"/>
    <property type="evidence" value="ECO:0007669"/>
    <property type="project" value="InterPro"/>
</dbReference>
<dbReference type="PROSITE" id="PS01124">
    <property type="entry name" value="HTH_ARAC_FAMILY_2"/>
    <property type="match status" value="1"/>
</dbReference>
<dbReference type="PROSITE" id="PS00041">
    <property type="entry name" value="HTH_ARAC_FAMILY_1"/>
    <property type="match status" value="1"/>
</dbReference>
<dbReference type="PANTHER" id="PTHR47893">
    <property type="entry name" value="REGULATORY PROTEIN PCHR"/>
    <property type="match status" value="1"/>
</dbReference>
<reference evidence="5 6" key="1">
    <citation type="submission" date="2015-10" db="EMBL/GenBank/DDBJ databases">
        <title>Draft genome sequence of Streptomyces yokosukanensis DSM 40224, type strain for the species Streptomyces yokosukanensis.</title>
        <authorList>
            <person name="Ruckert C."/>
            <person name="Winkler A."/>
            <person name="Kalinowski J."/>
            <person name="Kampfer P."/>
            <person name="Glaeser S."/>
        </authorList>
    </citation>
    <scope>NUCLEOTIDE SEQUENCE [LARGE SCALE GENOMIC DNA]</scope>
    <source>
        <strain evidence="5 6">DSM 40224</strain>
    </source>
</reference>
<sequence>MRLLVAHSNMIYETVAGLGPAGVHAAHSTLIELAKAVARQRVDDAEPQLAPALAQAAKDLADSHLADPELSGTMLARELNVSVRNLQRAFAATGEPVTAYIRRRRLEEARLALTVPSGRLSVSELAAHWQFADSSHFIRAFKKHYGRTPTEYARSAMSAGN</sequence>
<dbReference type="OrthoDB" id="9799345at2"/>